<organism evidence="1 2">
    <name type="scientific">Meloidogyne enterolobii</name>
    <name type="common">Root-knot nematode worm</name>
    <name type="synonym">Meloidogyne mayaguensis</name>
    <dbReference type="NCBI Taxonomy" id="390850"/>
    <lineage>
        <taxon>Eukaryota</taxon>
        <taxon>Metazoa</taxon>
        <taxon>Ecdysozoa</taxon>
        <taxon>Nematoda</taxon>
        <taxon>Chromadorea</taxon>
        <taxon>Rhabditida</taxon>
        <taxon>Tylenchina</taxon>
        <taxon>Tylenchomorpha</taxon>
        <taxon>Tylenchoidea</taxon>
        <taxon>Meloidogynidae</taxon>
        <taxon>Meloidogyninae</taxon>
        <taxon>Meloidogyne</taxon>
    </lineage>
</organism>
<accession>A0A6V7W0E8</accession>
<evidence type="ECO:0000313" key="1">
    <source>
        <dbReference type="EMBL" id="CAD2180656.1"/>
    </source>
</evidence>
<evidence type="ECO:0000313" key="2">
    <source>
        <dbReference type="Proteomes" id="UP000580250"/>
    </source>
</evidence>
<dbReference type="EMBL" id="CAJEWN010000376">
    <property type="protein sequence ID" value="CAD2180656.1"/>
    <property type="molecule type" value="Genomic_DNA"/>
</dbReference>
<sequence length="50" mass="5976">MVEGIEHNESFARSQSKGLKNQTSIQIYKLYRKDKLIKVLLINLKRCKRR</sequence>
<proteinExistence type="predicted"/>
<name>A0A6V7W0E8_MELEN</name>
<gene>
    <name evidence="1" type="ORF">MENT_LOCUS32747</name>
</gene>
<dbReference type="AlphaFoldDB" id="A0A6V7W0E8"/>
<reference evidence="1 2" key="1">
    <citation type="submission" date="2020-08" db="EMBL/GenBank/DDBJ databases">
        <authorList>
            <person name="Koutsovoulos G."/>
            <person name="Danchin GJ E."/>
        </authorList>
    </citation>
    <scope>NUCLEOTIDE SEQUENCE [LARGE SCALE GENOMIC DNA]</scope>
</reference>
<comment type="caution">
    <text evidence="1">The sequence shown here is derived from an EMBL/GenBank/DDBJ whole genome shotgun (WGS) entry which is preliminary data.</text>
</comment>
<protein>
    <submittedName>
        <fullName evidence="1">Uncharacterized protein</fullName>
    </submittedName>
</protein>
<dbReference type="Proteomes" id="UP000580250">
    <property type="component" value="Unassembled WGS sequence"/>
</dbReference>